<evidence type="ECO:0000259" key="4">
    <source>
        <dbReference type="SMART" id="SM00701"/>
    </source>
</evidence>
<evidence type="ECO:0000313" key="5">
    <source>
        <dbReference type="EMBL" id="MBW6410214.1"/>
    </source>
</evidence>
<dbReference type="PANTHER" id="PTHR11022:SF41">
    <property type="entry name" value="PEPTIDOGLYCAN-RECOGNITION PROTEIN LC-RELATED"/>
    <property type="match status" value="1"/>
</dbReference>
<dbReference type="Proteomes" id="UP001519921">
    <property type="component" value="Unassembled WGS sequence"/>
</dbReference>
<dbReference type="SMART" id="SM00644">
    <property type="entry name" value="Ami_2"/>
    <property type="match status" value="1"/>
</dbReference>
<gene>
    <name evidence="5" type="ORF">KYD98_08915</name>
</gene>
<name>A0ABS7ANG5_9CLOT</name>
<dbReference type="SMART" id="SM00701">
    <property type="entry name" value="PGRP"/>
    <property type="match status" value="1"/>
</dbReference>
<keyword evidence="6" id="KW-1185">Reference proteome</keyword>
<dbReference type="InterPro" id="IPR036505">
    <property type="entry name" value="Amidase/PGRP_sf"/>
</dbReference>
<sequence length="267" mass="31550">MCFVNNIINGNRNRIRYQRKRVVKRDENGNYTIYPKDIERKNNRTNYRIKQMYKQRVRNKIIILMVSAFSLLIILGYFDKSRYVRFLEDNPYSQGEKIKISDLQRQLPNLENKLGIHDVEYKWDEELEYKNKPKVLVFHHAASKELTPQQINEMHKKKEWAGIGYHFYIRKDGTIYRGRPENAIGAHIKGQNKDTLGICLEGNLEEEEPTEEEIKALEDLSTYLIVKYNINKVQGHGDTYDTLCPGKNFSMENVKEGITTEIETIKR</sequence>
<comment type="caution">
    <text evidence="5">The sequence shown here is derived from an EMBL/GenBank/DDBJ whole genome shotgun (WGS) entry which is preliminary data.</text>
</comment>
<protein>
    <submittedName>
        <fullName evidence="5">Peptidoglycan recognition protein family protein</fullName>
    </submittedName>
</protein>
<evidence type="ECO:0000256" key="1">
    <source>
        <dbReference type="ARBA" id="ARBA00007553"/>
    </source>
</evidence>
<dbReference type="InterPro" id="IPR002502">
    <property type="entry name" value="Amidase_domain"/>
</dbReference>
<dbReference type="InterPro" id="IPR006619">
    <property type="entry name" value="PGRP_domain_met/bac"/>
</dbReference>
<dbReference type="Gene3D" id="3.40.80.10">
    <property type="entry name" value="Peptidoglycan recognition protein-like"/>
    <property type="match status" value="1"/>
</dbReference>
<dbReference type="Pfam" id="PF01510">
    <property type="entry name" value="Amidase_2"/>
    <property type="match status" value="1"/>
</dbReference>
<dbReference type="InterPro" id="IPR015510">
    <property type="entry name" value="PGRP"/>
</dbReference>
<feature type="domain" description="N-acetylmuramoyl-L-alanine amidase" evidence="3">
    <location>
        <begin position="122"/>
        <end position="246"/>
    </location>
</feature>
<keyword evidence="2" id="KW-0472">Membrane</keyword>
<reference evidence="5 6" key="1">
    <citation type="submission" date="2021-07" db="EMBL/GenBank/DDBJ databases">
        <title>Clostridium weizhouense sp. nov., an anaerobic bacterium isolated from activated sludge of Petroleum wastewater.</title>
        <authorList>
            <person name="Li Q."/>
        </authorList>
    </citation>
    <scope>NUCLEOTIDE SEQUENCE [LARGE SCALE GENOMIC DNA]</scope>
    <source>
        <strain evidence="5 6">YB-6</strain>
    </source>
</reference>
<dbReference type="PANTHER" id="PTHR11022">
    <property type="entry name" value="PEPTIDOGLYCAN RECOGNITION PROTEIN"/>
    <property type="match status" value="1"/>
</dbReference>
<dbReference type="SUPFAM" id="SSF55846">
    <property type="entry name" value="N-acetylmuramoyl-L-alanine amidase-like"/>
    <property type="match status" value="1"/>
</dbReference>
<comment type="similarity">
    <text evidence="1">Belongs to the N-acetylmuramoyl-L-alanine amidase 2 family.</text>
</comment>
<feature type="transmembrane region" description="Helical" evidence="2">
    <location>
        <begin position="61"/>
        <end position="78"/>
    </location>
</feature>
<evidence type="ECO:0000313" key="6">
    <source>
        <dbReference type="Proteomes" id="UP001519921"/>
    </source>
</evidence>
<evidence type="ECO:0000256" key="2">
    <source>
        <dbReference type="SAM" id="Phobius"/>
    </source>
</evidence>
<dbReference type="EMBL" id="JAHXPT010000006">
    <property type="protein sequence ID" value="MBW6410214.1"/>
    <property type="molecule type" value="Genomic_DNA"/>
</dbReference>
<accession>A0ABS7ANG5</accession>
<proteinExistence type="inferred from homology"/>
<keyword evidence="2" id="KW-0812">Transmembrane</keyword>
<dbReference type="CDD" id="cd06583">
    <property type="entry name" value="PGRP"/>
    <property type="match status" value="1"/>
</dbReference>
<evidence type="ECO:0000259" key="3">
    <source>
        <dbReference type="SMART" id="SM00644"/>
    </source>
</evidence>
<feature type="domain" description="Peptidoglycan recognition protein family" evidence="4">
    <location>
        <begin position="114"/>
        <end position="240"/>
    </location>
</feature>
<keyword evidence="2" id="KW-1133">Transmembrane helix</keyword>
<organism evidence="5 6">
    <name type="scientific">Clostridium weizhouense</name>
    <dbReference type="NCBI Taxonomy" id="2859781"/>
    <lineage>
        <taxon>Bacteria</taxon>
        <taxon>Bacillati</taxon>
        <taxon>Bacillota</taxon>
        <taxon>Clostridia</taxon>
        <taxon>Eubacteriales</taxon>
        <taxon>Clostridiaceae</taxon>
        <taxon>Clostridium</taxon>
    </lineage>
</organism>